<reference evidence="7" key="2">
    <citation type="submission" date="2025-08" db="UniProtKB">
        <authorList>
            <consortium name="Ensembl"/>
        </authorList>
    </citation>
    <scope>IDENTIFICATION</scope>
</reference>
<dbReference type="AlphaFoldDB" id="A0A3B5JZK0"/>
<gene>
    <name evidence="7" type="primary">LOC101070225</name>
</gene>
<feature type="short sequence motif" description="Histidine triad motif" evidence="4 5">
    <location>
        <begin position="107"/>
        <end position="111"/>
    </location>
</feature>
<evidence type="ECO:0000313" key="7">
    <source>
        <dbReference type="Ensembl" id="ENSTRUP00000048561.1"/>
    </source>
</evidence>
<dbReference type="GO" id="GO:0003824">
    <property type="term" value="F:catalytic activity"/>
    <property type="evidence" value="ECO:0007669"/>
    <property type="project" value="InterPro"/>
</dbReference>
<evidence type="ECO:0000256" key="5">
    <source>
        <dbReference type="PROSITE-ProRule" id="PRU00464"/>
    </source>
</evidence>
<dbReference type="PANTHER" id="PTHR12486">
    <property type="entry name" value="APRATAXIN-RELATED"/>
    <property type="match status" value="1"/>
</dbReference>
<evidence type="ECO:0000259" key="6">
    <source>
        <dbReference type="PROSITE" id="PS51084"/>
    </source>
</evidence>
<dbReference type="Proteomes" id="UP000005226">
    <property type="component" value="Chromosome 16"/>
</dbReference>
<dbReference type="Gene3D" id="3.30.428.10">
    <property type="entry name" value="HIT-like"/>
    <property type="match status" value="1"/>
</dbReference>
<evidence type="ECO:0000256" key="2">
    <source>
        <dbReference type="ARBA" id="ARBA00025764"/>
    </source>
</evidence>
<dbReference type="SUPFAM" id="SSF54197">
    <property type="entry name" value="HIT-like"/>
    <property type="match status" value="1"/>
</dbReference>
<evidence type="ECO:0000256" key="4">
    <source>
        <dbReference type="PIRSR" id="PIRSR601310-3"/>
    </source>
</evidence>
<dbReference type="GeneTree" id="ENSGT00510000047616"/>
<reference evidence="7" key="3">
    <citation type="submission" date="2025-09" db="UniProtKB">
        <authorList>
            <consortium name="Ensembl"/>
        </authorList>
    </citation>
    <scope>IDENTIFICATION</scope>
</reference>
<dbReference type="InterPro" id="IPR001310">
    <property type="entry name" value="Histidine_triad_HIT"/>
</dbReference>
<accession>A0A3B5JZK0</accession>
<comment type="similarity">
    <text evidence="2">Belongs to the HINT family.</text>
</comment>
<dbReference type="InParanoid" id="A0A3B5JZK0"/>
<dbReference type="Pfam" id="PF11969">
    <property type="entry name" value="DcpS_C"/>
    <property type="match status" value="1"/>
</dbReference>
<dbReference type="PROSITE" id="PS51084">
    <property type="entry name" value="HIT_2"/>
    <property type="match status" value="1"/>
</dbReference>
<evidence type="ECO:0000313" key="8">
    <source>
        <dbReference type="Proteomes" id="UP000005226"/>
    </source>
</evidence>
<evidence type="ECO:0000256" key="3">
    <source>
        <dbReference type="PIRSR" id="PIRSR601310-1"/>
    </source>
</evidence>
<dbReference type="PANTHER" id="PTHR12486:SF6">
    <property type="entry name" value="ADENOSINE 5'-MONOPHOSPHORAMIDASE HINT3"/>
    <property type="match status" value="1"/>
</dbReference>
<organism evidence="7 8">
    <name type="scientific">Takifugu rubripes</name>
    <name type="common">Japanese pufferfish</name>
    <name type="synonym">Fugu rubripes</name>
    <dbReference type="NCBI Taxonomy" id="31033"/>
    <lineage>
        <taxon>Eukaryota</taxon>
        <taxon>Metazoa</taxon>
        <taxon>Chordata</taxon>
        <taxon>Craniata</taxon>
        <taxon>Vertebrata</taxon>
        <taxon>Euteleostomi</taxon>
        <taxon>Actinopterygii</taxon>
        <taxon>Neopterygii</taxon>
        <taxon>Teleostei</taxon>
        <taxon>Neoteleostei</taxon>
        <taxon>Acanthomorphata</taxon>
        <taxon>Eupercaria</taxon>
        <taxon>Tetraodontiformes</taxon>
        <taxon>Tetradontoidea</taxon>
        <taxon>Tetraodontidae</taxon>
        <taxon>Takifugu</taxon>
    </lineage>
</organism>
<feature type="domain" description="HIT" evidence="6">
    <location>
        <begin position="14"/>
        <end position="122"/>
    </location>
</feature>
<dbReference type="InterPro" id="IPR036265">
    <property type="entry name" value="HIT-like_sf"/>
</dbReference>
<dbReference type="OMA" id="VETCIFC"/>
<dbReference type="InterPro" id="IPR011146">
    <property type="entry name" value="HIT-like"/>
</dbReference>
<proteinExistence type="inferred from homology"/>
<dbReference type="Ensembl" id="ENSTRUT00000052190.2">
    <property type="protein sequence ID" value="ENSTRUP00000048561.1"/>
    <property type="gene ID" value="ENSTRUG00000025277.2"/>
</dbReference>
<feature type="active site" description="Tele-AMP-histidine intermediate" evidence="3">
    <location>
        <position position="109"/>
    </location>
</feature>
<comment type="catalytic activity">
    <reaction evidence="1">
        <text>adenosine 5'-phosphoramidate + H2O = NH4(+) + AMP</text>
        <dbReference type="Rhea" id="RHEA:67916"/>
        <dbReference type="ChEBI" id="CHEBI:15377"/>
        <dbReference type="ChEBI" id="CHEBI:28938"/>
        <dbReference type="ChEBI" id="CHEBI:57890"/>
        <dbReference type="ChEBI" id="CHEBI:456215"/>
    </reaction>
</comment>
<keyword evidence="8" id="KW-1185">Reference proteome</keyword>
<sequence>PEVLISYPSLETCTFCLIANGADEEATILKKNKELVVFKDIYPAAPHHYLVVPIQHLTSFHSLQRRHVDLVERMAEMGKAVLHDQGITDMSDIRLGFHQPPYTSVDHLHLHVLAPARQISQYSAFKFIPESYRFVTVSAEYHLVIHSILYPC</sequence>
<reference evidence="7 8" key="1">
    <citation type="journal article" date="2011" name="Genome Biol. Evol.">
        <title>Integration of the genetic map and genome assembly of fugu facilitates insights into distinct features of genome evolution in teleosts and mammals.</title>
        <authorList>
            <person name="Kai W."/>
            <person name="Kikuchi K."/>
            <person name="Tohari S."/>
            <person name="Chew A.K."/>
            <person name="Tay A."/>
            <person name="Fujiwara A."/>
            <person name="Hosoya S."/>
            <person name="Suetake H."/>
            <person name="Naruse K."/>
            <person name="Brenner S."/>
            <person name="Suzuki Y."/>
            <person name="Venkatesh B."/>
        </authorList>
    </citation>
    <scope>NUCLEOTIDE SEQUENCE [LARGE SCALE GENOMIC DNA]</scope>
</reference>
<dbReference type="STRING" id="31033.ENSTRUP00000048561"/>
<protein>
    <recommendedName>
        <fullName evidence="6">HIT domain-containing protein</fullName>
    </recommendedName>
</protein>
<evidence type="ECO:0000256" key="1">
    <source>
        <dbReference type="ARBA" id="ARBA00024472"/>
    </source>
</evidence>
<dbReference type="PRINTS" id="PR00332">
    <property type="entry name" value="HISTRIAD"/>
</dbReference>
<name>A0A3B5JZK0_TAKRU</name>